<feature type="compositionally biased region" description="Basic and acidic residues" evidence="1">
    <location>
        <begin position="186"/>
        <end position="201"/>
    </location>
</feature>
<feature type="compositionally biased region" description="Low complexity" evidence="1">
    <location>
        <begin position="202"/>
        <end position="221"/>
    </location>
</feature>
<dbReference type="SUPFAM" id="SSF48576">
    <property type="entry name" value="Terpenoid synthases"/>
    <property type="match status" value="1"/>
</dbReference>
<feature type="region of interest" description="Disordered" evidence="1">
    <location>
        <begin position="186"/>
        <end position="223"/>
    </location>
</feature>
<dbReference type="AlphaFoldDB" id="A0A8H4J600"/>
<dbReference type="InterPro" id="IPR008949">
    <property type="entry name" value="Isoprenoid_synthase_dom_sf"/>
</dbReference>
<accession>A0A8H4J600</accession>
<proteinExistence type="predicted"/>
<name>A0A8H4J600_9PEZI</name>
<dbReference type="Proteomes" id="UP000572817">
    <property type="component" value="Unassembled WGS sequence"/>
</dbReference>
<keyword evidence="3" id="KW-1185">Reference proteome</keyword>
<gene>
    <name evidence="2" type="ORF">GTA08_BOTSDO11756</name>
</gene>
<evidence type="ECO:0000313" key="2">
    <source>
        <dbReference type="EMBL" id="KAF4312412.1"/>
    </source>
</evidence>
<feature type="region of interest" description="Disordered" evidence="1">
    <location>
        <begin position="63"/>
        <end position="85"/>
    </location>
</feature>
<comment type="caution">
    <text evidence="2">The sequence shown here is derived from an EMBL/GenBank/DDBJ whole genome shotgun (WGS) entry which is preliminary data.</text>
</comment>
<evidence type="ECO:0000256" key="1">
    <source>
        <dbReference type="SAM" id="MobiDB-lite"/>
    </source>
</evidence>
<dbReference type="Gene3D" id="1.10.600.10">
    <property type="entry name" value="Farnesyl Diphosphate Synthase"/>
    <property type="match status" value="1"/>
</dbReference>
<feature type="compositionally biased region" description="Low complexity" evidence="1">
    <location>
        <begin position="63"/>
        <end position="76"/>
    </location>
</feature>
<evidence type="ECO:0000313" key="3">
    <source>
        <dbReference type="Proteomes" id="UP000572817"/>
    </source>
</evidence>
<dbReference type="EMBL" id="WWBZ02000002">
    <property type="protein sequence ID" value="KAF4312412.1"/>
    <property type="molecule type" value="Genomic_DNA"/>
</dbReference>
<dbReference type="Pfam" id="PF19086">
    <property type="entry name" value="Terpene_syn_C_2"/>
    <property type="match status" value="1"/>
</dbReference>
<reference evidence="2" key="1">
    <citation type="submission" date="2020-04" db="EMBL/GenBank/DDBJ databases">
        <title>Genome Assembly and Annotation of Botryosphaeria dothidea sdau 11-99, a Latent Pathogen of Apple Fruit Ring Rot in China.</title>
        <authorList>
            <person name="Yu C."/>
            <person name="Diao Y."/>
            <person name="Lu Q."/>
            <person name="Zhao J."/>
            <person name="Cui S."/>
            <person name="Peng C."/>
            <person name="He B."/>
            <person name="Liu H."/>
        </authorList>
    </citation>
    <scope>NUCLEOTIDE SEQUENCE [LARGE SCALE GENOMIC DNA]</scope>
    <source>
        <strain evidence="2">Sdau11-99</strain>
    </source>
</reference>
<organism evidence="2 3">
    <name type="scientific">Botryosphaeria dothidea</name>
    <dbReference type="NCBI Taxonomy" id="55169"/>
    <lineage>
        <taxon>Eukaryota</taxon>
        <taxon>Fungi</taxon>
        <taxon>Dikarya</taxon>
        <taxon>Ascomycota</taxon>
        <taxon>Pezizomycotina</taxon>
        <taxon>Dothideomycetes</taxon>
        <taxon>Dothideomycetes incertae sedis</taxon>
        <taxon>Botryosphaeriales</taxon>
        <taxon>Botryosphaeriaceae</taxon>
        <taxon>Botryosphaeria</taxon>
    </lineage>
</organism>
<dbReference type="OrthoDB" id="1731983at2759"/>
<protein>
    <submittedName>
        <fullName evidence="2">NAD-binding-like protein</fullName>
    </submittedName>
</protein>
<sequence length="476" mass="51718">MSSYRREDKLHCIPMPEPAADFDMPPKMLLPRIVSSTPSPHHPYTQLQDAHLDYCLKSQPWISGPSPPSSRSSSSSFEEDNDDDHYPHHDLLAASALADLNTIASAFPSLRSRATILSMAAWFRLLRLVDATLETLPCACALDRIINANLIDALRRGCRIGVVKAARPNPLDNFAGGPARTYREERENAWGCREGGRKRDASSSSSSTSSSASSSASSSRAPSPPSAAGGLCCCDPHAMASTSRRLRHLTGVFRAHVQALLPERAYRRLAAAICNTWAGYVAEANFRESVGSGLSSSSTSSISRSLLGTYLAVRERTIGVAPFFVLLEADVLPAGHVASGALKALKQSVTDVVVLQNDLCGLEPDICEDNVLNFVILASDELRAVMAGKEVRTAANGRLRGEEFGMTVQEAVKKGNEGILRATAMHNNVVEMASRHCEYLVAEMDRENCDEEAVVANEILNFVTTHYRWASQAWDF</sequence>